<dbReference type="RefSeq" id="WP_117983667.1">
    <property type="nucleotide sequence ID" value="NZ_QSOE01000171.1"/>
</dbReference>
<accession>A0A374N385</accession>
<reference evidence="1 2" key="1">
    <citation type="submission" date="2018-08" db="EMBL/GenBank/DDBJ databases">
        <title>A genome reference for cultivated species of the human gut microbiota.</title>
        <authorList>
            <person name="Zou Y."/>
            <person name="Xue W."/>
            <person name="Luo G."/>
        </authorList>
    </citation>
    <scope>NUCLEOTIDE SEQUENCE [LARGE SCALE GENOMIC DNA]</scope>
    <source>
        <strain evidence="1 2">TM10-1AC</strain>
    </source>
</reference>
<name>A0A374N385_9FIRM</name>
<dbReference type="Proteomes" id="UP000262524">
    <property type="component" value="Unassembled WGS sequence"/>
</dbReference>
<sequence>MSKILVFSLDEPQIIVGKKYKNHPDVEKESNQPFGFVKYKTDTGQENKPENNAIVCAYPEEWMKRRIGINYFIREQRDSMINAITEEDIEETGVVVENPVIGHIPSRQEIVNELEELLMTM</sequence>
<dbReference type="EMBL" id="QSOE01000171">
    <property type="protein sequence ID" value="RGI77743.1"/>
    <property type="molecule type" value="Genomic_DNA"/>
</dbReference>
<organism evidence="1 2">
    <name type="scientific">Anaerobutyricum hallii</name>
    <dbReference type="NCBI Taxonomy" id="39488"/>
    <lineage>
        <taxon>Bacteria</taxon>
        <taxon>Bacillati</taxon>
        <taxon>Bacillota</taxon>
        <taxon>Clostridia</taxon>
        <taxon>Lachnospirales</taxon>
        <taxon>Lachnospiraceae</taxon>
        <taxon>Anaerobutyricum</taxon>
    </lineage>
</organism>
<gene>
    <name evidence="1" type="ORF">DXD91_14860</name>
</gene>
<evidence type="ECO:0000313" key="2">
    <source>
        <dbReference type="Proteomes" id="UP000262524"/>
    </source>
</evidence>
<dbReference type="AlphaFoldDB" id="A0A374N385"/>
<evidence type="ECO:0000313" key="1">
    <source>
        <dbReference type="EMBL" id="RGI77743.1"/>
    </source>
</evidence>
<protein>
    <submittedName>
        <fullName evidence="1">Uncharacterized protein</fullName>
    </submittedName>
</protein>
<comment type="caution">
    <text evidence="1">The sequence shown here is derived from an EMBL/GenBank/DDBJ whole genome shotgun (WGS) entry which is preliminary data.</text>
</comment>
<proteinExistence type="predicted"/>